<dbReference type="EMBL" id="CP090569">
    <property type="protein sequence ID" value="USF87852.1"/>
    <property type="molecule type" value="Genomic_DNA"/>
</dbReference>
<gene>
    <name evidence="1" type="ORF">L0Y14_00975</name>
</gene>
<keyword evidence="2" id="KW-1185">Reference proteome</keyword>
<dbReference type="KEGG" id="eps:L0Y14_00975"/>
<evidence type="ECO:0000313" key="1">
    <source>
        <dbReference type="EMBL" id="USF87852.1"/>
    </source>
</evidence>
<dbReference type="AlphaFoldDB" id="A0A9J6ZYL7"/>
<dbReference type="Proteomes" id="UP001056649">
    <property type="component" value="Chromosome"/>
</dbReference>
<sequence>MSKKTMTTQHEPSDTHHMATAVRDACIRAALEGYQHAAISGLCHEGAWEAAISAIKMLDLDAVLHESKRD</sequence>
<organism evidence="1 2">
    <name type="scientific">Candidatus Endoriftia persephonae</name>
    <dbReference type="NCBI Taxonomy" id="393765"/>
    <lineage>
        <taxon>Bacteria</taxon>
        <taxon>Pseudomonadati</taxon>
        <taxon>Pseudomonadota</taxon>
        <taxon>Gammaproteobacteria</taxon>
        <taxon>Chromatiales</taxon>
        <taxon>Sedimenticolaceae</taxon>
        <taxon>Candidatus Endoriftia</taxon>
    </lineage>
</organism>
<protein>
    <submittedName>
        <fullName evidence="1">Acetyltransferase</fullName>
    </submittedName>
</protein>
<evidence type="ECO:0000313" key="2">
    <source>
        <dbReference type="Proteomes" id="UP001056649"/>
    </source>
</evidence>
<dbReference type="RefSeq" id="WP_240991615.1">
    <property type="nucleotide sequence ID" value="NZ_CP090569.1"/>
</dbReference>
<reference evidence="1" key="1">
    <citation type="journal article" date="2022" name="Mol. Ecol. Resour.">
        <title>The complete and closed genome of the facultative generalist Candidatus Endoriftia persephone from deep-sea hydrothermal vents.</title>
        <authorList>
            <person name="de Oliveira A.L."/>
            <person name="Srivastava A."/>
            <person name="Espada-Hinojosa S."/>
            <person name="Bright M."/>
        </authorList>
    </citation>
    <scope>NUCLEOTIDE SEQUENCE</scope>
    <source>
        <strain evidence="1">Tica-EPR-9o50.N</strain>
    </source>
</reference>
<accession>A0A9J6ZYL7</accession>
<proteinExistence type="predicted"/>
<name>A0A9J6ZYL7_9GAMM</name>